<dbReference type="Pfam" id="PF07760">
    <property type="entry name" value="DUF1616"/>
    <property type="match status" value="1"/>
</dbReference>
<feature type="domain" description="DUF1616" evidence="2">
    <location>
        <begin position="25"/>
        <end position="355"/>
    </location>
</feature>
<feature type="transmembrane region" description="Helical" evidence="1">
    <location>
        <begin position="117"/>
        <end position="138"/>
    </location>
</feature>
<sequence length="360" mass="38854">MRADPRWRQILPAPVRRLPADLAAVVAAVALTVVAVFTPGLDETPLRVIVGLPFVLFVPGYALIAALFPEAGSGPTDDRDPDGSVDGDADAEAEAADAADVAAGPADESGIDGIERVALSFGTSIAVVPLIGLVLNFTPFGIRLVPIVASVGGVTLVLTAVAARRRRALPEDERFRVPYRRWASDARAELFEPDTRTDAALNVLLAISVVIAVSSVGYAVAVPKQGESFSEFYLLTEGEDGELVADDYPTEFTQGEPQSLVVGVSNHEHRPVNYTVVAAIQRVEVSNNSTTVTDSSRLRQWRVELADNETWQLRHTVAPEMTGDRLRLTYFLYTGDPPETLRADTAYRELHLWVNVTAPT</sequence>
<dbReference type="EMBL" id="JBHMAJ010000006">
    <property type="protein sequence ID" value="MFB9824029.1"/>
    <property type="molecule type" value="Genomic_DNA"/>
</dbReference>
<evidence type="ECO:0000256" key="1">
    <source>
        <dbReference type="SAM" id="Phobius"/>
    </source>
</evidence>
<keyword evidence="1" id="KW-0812">Transmembrane</keyword>
<dbReference type="GeneID" id="67210140"/>
<proteinExistence type="predicted"/>
<dbReference type="InterPro" id="IPR014495">
    <property type="entry name" value="UCP018671"/>
</dbReference>
<evidence type="ECO:0000259" key="2">
    <source>
        <dbReference type="Pfam" id="PF07760"/>
    </source>
</evidence>
<feature type="transmembrane region" description="Helical" evidence="1">
    <location>
        <begin position="199"/>
        <end position="221"/>
    </location>
</feature>
<organism evidence="3 4">
    <name type="scientific">Halobaculum roseum</name>
    <dbReference type="NCBI Taxonomy" id="2175149"/>
    <lineage>
        <taxon>Archaea</taxon>
        <taxon>Methanobacteriati</taxon>
        <taxon>Methanobacteriota</taxon>
        <taxon>Stenosarchaea group</taxon>
        <taxon>Halobacteria</taxon>
        <taxon>Halobacteriales</taxon>
        <taxon>Haloferacaceae</taxon>
        <taxon>Halobaculum</taxon>
    </lineage>
</organism>
<feature type="transmembrane region" description="Helical" evidence="1">
    <location>
        <begin position="46"/>
        <end position="68"/>
    </location>
</feature>
<comment type="caution">
    <text evidence="3">The sequence shown here is derived from an EMBL/GenBank/DDBJ whole genome shotgun (WGS) entry which is preliminary data.</text>
</comment>
<dbReference type="PIRSF" id="PIRSF018671">
    <property type="entry name" value="UCP018671"/>
    <property type="match status" value="1"/>
</dbReference>
<name>A0ABD5MJQ3_9EURY</name>
<gene>
    <name evidence="3" type="ORF">ACFFOL_07575</name>
</gene>
<keyword evidence="1" id="KW-0472">Membrane</keyword>
<evidence type="ECO:0000313" key="4">
    <source>
        <dbReference type="Proteomes" id="UP001589595"/>
    </source>
</evidence>
<keyword evidence="1" id="KW-1133">Transmembrane helix</keyword>
<feature type="transmembrane region" description="Helical" evidence="1">
    <location>
        <begin position="144"/>
        <end position="163"/>
    </location>
</feature>
<dbReference type="Proteomes" id="UP001589595">
    <property type="component" value="Unassembled WGS sequence"/>
</dbReference>
<protein>
    <submittedName>
        <fullName evidence="3">DUF1616 domain-containing protein</fullName>
    </submittedName>
</protein>
<accession>A0ABD5MJQ3</accession>
<feature type="transmembrane region" description="Helical" evidence="1">
    <location>
        <begin position="20"/>
        <end position="40"/>
    </location>
</feature>
<evidence type="ECO:0000313" key="3">
    <source>
        <dbReference type="EMBL" id="MFB9824029.1"/>
    </source>
</evidence>
<dbReference type="RefSeq" id="WP_222922790.1">
    <property type="nucleotide sequence ID" value="NZ_CP082286.1"/>
</dbReference>
<reference evidence="3" key="1">
    <citation type="submission" date="2024-09" db="EMBL/GenBank/DDBJ databases">
        <authorList>
            <person name="Sun Q."/>
        </authorList>
    </citation>
    <scope>NUCLEOTIDE SEQUENCE [LARGE SCALE GENOMIC DNA]</scope>
    <source>
        <strain evidence="3">JCM 31273</strain>
    </source>
</reference>
<keyword evidence="4" id="KW-1185">Reference proteome</keyword>
<dbReference type="AlphaFoldDB" id="A0ABD5MJQ3"/>
<dbReference type="InterPro" id="IPR011674">
    <property type="entry name" value="DUF1616"/>
</dbReference>